<feature type="domain" description="Alpha-macroglobulin-like TED" evidence="4">
    <location>
        <begin position="64"/>
        <end position="165"/>
    </location>
</feature>
<keyword evidence="2" id="KW-0882">Thioester bond</keyword>
<keyword evidence="3" id="KW-1015">Disulfide bond</keyword>
<keyword evidence="6" id="KW-1185">Reference proteome</keyword>
<gene>
    <name evidence="5" type="ORF">BV898_19175</name>
</gene>
<protein>
    <submittedName>
        <fullName evidence="5">Alpha-2-macroglobulin-like protein 1</fullName>
    </submittedName>
</protein>
<dbReference type="PROSITE" id="PS00477">
    <property type="entry name" value="ALPHA_2_MACROGLOBULIN"/>
    <property type="match status" value="1"/>
</dbReference>
<dbReference type="InterPro" id="IPR050473">
    <property type="entry name" value="A2M/Complement_sys"/>
</dbReference>
<dbReference type="PANTHER" id="PTHR11412:SF136">
    <property type="entry name" value="CD109 ANTIGEN"/>
    <property type="match status" value="1"/>
</dbReference>
<dbReference type="InterPro" id="IPR008930">
    <property type="entry name" value="Terpenoid_cyclase/PrenylTrfase"/>
</dbReference>
<dbReference type="GO" id="GO:0005615">
    <property type="term" value="C:extracellular space"/>
    <property type="evidence" value="ECO:0007669"/>
    <property type="project" value="InterPro"/>
</dbReference>
<dbReference type="PANTHER" id="PTHR11412">
    <property type="entry name" value="MACROGLOBULIN / COMPLEMENT"/>
    <property type="match status" value="1"/>
</dbReference>
<evidence type="ECO:0000256" key="3">
    <source>
        <dbReference type="ARBA" id="ARBA00023157"/>
    </source>
</evidence>
<dbReference type="SMART" id="SM01419">
    <property type="entry name" value="Thiol-ester_cl"/>
    <property type="match status" value="1"/>
</dbReference>
<evidence type="ECO:0000256" key="1">
    <source>
        <dbReference type="ARBA" id="ARBA00022729"/>
    </source>
</evidence>
<dbReference type="InterPro" id="IPR019742">
    <property type="entry name" value="MacrogloblnA2_CS"/>
</dbReference>
<evidence type="ECO:0000259" key="4">
    <source>
        <dbReference type="Pfam" id="PF07678"/>
    </source>
</evidence>
<dbReference type="Proteomes" id="UP000192578">
    <property type="component" value="Unassembled WGS sequence"/>
</dbReference>
<dbReference type="InterPro" id="IPR047565">
    <property type="entry name" value="Alpha-macroglob_thiol-ester_cl"/>
</dbReference>
<dbReference type="EMBL" id="MTYJ01000457">
    <property type="protein sequence ID" value="OWA54781.1"/>
    <property type="molecule type" value="Genomic_DNA"/>
</dbReference>
<name>A0A9X6NL65_HYPEX</name>
<comment type="caution">
    <text evidence="5">The sequence shown here is derived from an EMBL/GenBank/DDBJ whole genome shotgun (WGS) entry which is preliminary data.</text>
</comment>
<dbReference type="SUPFAM" id="SSF48239">
    <property type="entry name" value="Terpenoid cyclases/Protein prenyltransferases"/>
    <property type="match status" value="1"/>
</dbReference>
<evidence type="ECO:0000256" key="2">
    <source>
        <dbReference type="ARBA" id="ARBA00022966"/>
    </source>
</evidence>
<dbReference type="Pfam" id="PF07678">
    <property type="entry name" value="TED_complement"/>
    <property type="match status" value="1"/>
</dbReference>
<dbReference type="OrthoDB" id="6369237at2759"/>
<accession>A0A9X6NL65</accession>
<dbReference type="Gene3D" id="2.60.120.1540">
    <property type="match status" value="1"/>
</dbReference>
<keyword evidence="1" id="KW-0732">Signal</keyword>
<evidence type="ECO:0000313" key="6">
    <source>
        <dbReference type="Proteomes" id="UP000192578"/>
    </source>
</evidence>
<dbReference type="AlphaFoldDB" id="A0A9X6NL65"/>
<evidence type="ECO:0000313" key="5">
    <source>
        <dbReference type="EMBL" id="OWA54781.1"/>
    </source>
</evidence>
<sequence length="246" mass="27729">MERSIEVRAEGITREGRLSPWSIVSVELSPFRLMFRSVVDFVDGTLKLKFAVYGGEWTPVVTTLTTSGKELDGLIQLPSGCGEQNMAKLMPNIYVAHYLEKMGVLGQRKHWEKKLRYNIERGYEHQFDYQLDNGSFSAWGKQQKDVPGSTWLTAFVLRGFSEGRQAANGSFVEKGFLIEREKAGFACRKGAASEQRFVALAFVEARSHWKLALDQGPQNTYCLFGPTNRALSSTQANSDVMRLRQS</sequence>
<organism evidence="5 6">
    <name type="scientific">Hypsibius exemplaris</name>
    <name type="common">Freshwater tardigrade</name>
    <dbReference type="NCBI Taxonomy" id="2072580"/>
    <lineage>
        <taxon>Eukaryota</taxon>
        <taxon>Metazoa</taxon>
        <taxon>Ecdysozoa</taxon>
        <taxon>Tardigrada</taxon>
        <taxon>Eutardigrada</taxon>
        <taxon>Parachela</taxon>
        <taxon>Hypsibioidea</taxon>
        <taxon>Hypsibiidae</taxon>
        <taxon>Hypsibius</taxon>
    </lineage>
</organism>
<proteinExistence type="predicted"/>
<reference evidence="6" key="1">
    <citation type="submission" date="2017-01" db="EMBL/GenBank/DDBJ databases">
        <title>Comparative genomics of anhydrobiosis in the tardigrade Hypsibius dujardini.</title>
        <authorList>
            <person name="Yoshida Y."/>
            <person name="Koutsovoulos G."/>
            <person name="Laetsch D."/>
            <person name="Stevens L."/>
            <person name="Kumar S."/>
            <person name="Horikawa D."/>
            <person name="Ishino K."/>
            <person name="Komine S."/>
            <person name="Tomita M."/>
            <person name="Blaxter M."/>
            <person name="Arakawa K."/>
        </authorList>
    </citation>
    <scope>NUCLEOTIDE SEQUENCE [LARGE SCALE GENOMIC DNA]</scope>
    <source>
        <strain evidence="6">Z151</strain>
    </source>
</reference>
<dbReference type="InterPro" id="IPR011626">
    <property type="entry name" value="Alpha-macroglobulin_TED"/>
</dbReference>
<dbReference type="Gene3D" id="1.50.10.20">
    <property type="match status" value="1"/>
</dbReference>